<organism evidence="1">
    <name type="scientific">bioreactor metagenome</name>
    <dbReference type="NCBI Taxonomy" id="1076179"/>
    <lineage>
        <taxon>unclassified sequences</taxon>
        <taxon>metagenomes</taxon>
        <taxon>ecological metagenomes</taxon>
    </lineage>
</organism>
<dbReference type="AlphaFoldDB" id="A0A644ZRL2"/>
<protein>
    <submittedName>
        <fullName evidence="1">Uncharacterized protein</fullName>
    </submittedName>
</protein>
<gene>
    <name evidence="1" type="ORF">SDC9_90306</name>
</gene>
<accession>A0A644ZRL2</accession>
<evidence type="ECO:0000313" key="1">
    <source>
        <dbReference type="EMBL" id="MPM43629.1"/>
    </source>
</evidence>
<reference evidence="1" key="1">
    <citation type="submission" date="2019-08" db="EMBL/GenBank/DDBJ databases">
        <authorList>
            <person name="Kucharzyk K."/>
            <person name="Murdoch R.W."/>
            <person name="Higgins S."/>
            <person name="Loffler F."/>
        </authorList>
    </citation>
    <scope>NUCLEOTIDE SEQUENCE</scope>
</reference>
<proteinExistence type="predicted"/>
<dbReference type="EMBL" id="VSSQ01010177">
    <property type="protein sequence ID" value="MPM43629.1"/>
    <property type="molecule type" value="Genomic_DNA"/>
</dbReference>
<name>A0A644ZRL2_9ZZZZ</name>
<sequence length="120" mass="14025">MNHKAEIKSLNRIVNDMSKYSVVNNNSFYNQPVKLRRIYEVIPAATDALRFDEVTGTDKLGVVVNNTYRRFWVRGFDCREWRFHHCANIASRVSVCRISRPQGVHLEQKIAEKIIEQMSV</sequence>
<comment type="caution">
    <text evidence="1">The sequence shown here is derived from an EMBL/GenBank/DDBJ whole genome shotgun (WGS) entry which is preliminary data.</text>
</comment>